<evidence type="ECO:0000313" key="2">
    <source>
        <dbReference type="WBParaSite" id="PTRK_0000685100.1"/>
    </source>
</evidence>
<proteinExistence type="predicted"/>
<organism evidence="1 2">
    <name type="scientific">Parastrongyloides trichosuri</name>
    <name type="common">Possum-specific nematode worm</name>
    <dbReference type="NCBI Taxonomy" id="131310"/>
    <lineage>
        <taxon>Eukaryota</taxon>
        <taxon>Metazoa</taxon>
        <taxon>Ecdysozoa</taxon>
        <taxon>Nematoda</taxon>
        <taxon>Chromadorea</taxon>
        <taxon>Rhabditida</taxon>
        <taxon>Tylenchina</taxon>
        <taxon>Panagrolaimomorpha</taxon>
        <taxon>Strongyloidoidea</taxon>
        <taxon>Strongyloididae</taxon>
        <taxon>Parastrongyloides</taxon>
    </lineage>
</organism>
<reference evidence="2" key="1">
    <citation type="submission" date="2017-02" db="UniProtKB">
        <authorList>
            <consortium name="WormBaseParasite"/>
        </authorList>
    </citation>
    <scope>IDENTIFICATION</scope>
</reference>
<keyword evidence="1" id="KW-1185">Reference proteome</keyword>
<dbReference type="CDD" id="cd22744">
    <property type="entry name" value="OTU"/>
    <property type="match status" value="1"/>
</dbReference>
<accession>A0A0N4ZGE3</accession>
<protein>
    <submittedName>
        <fullName evidence="2">ULP_PROTEASE domain-containing protein</fullName>
    </submittedName>
</protein>
<evidence type="ECO:0000313" key="1">
    <source>
        <dbReference type="Proteomes" id="UP000038045"/>
    </source>
</evidence>
<dbReference type="AlphaFoldDB" id="A0A0N4ZGE3"/>
<dbReference type="WBParaSite" id="PTRK_0000685100.1">
    <property type="protein sequence ID" value="PTRK_0000685100.1"/>
    <property type="gene ID" value="PTRK_0000685100"/>
</dbReference>
<sequence length="367" mass="42597">MPQLNNVQKRPRVRFNNEQTNNIVSVDSTDSQVVALQKRANVTDTLFRSDVVLSQDTLASDTSHLSIENSQELRFNELDSMISDDLINRKIESAIIRNELVFDIIKDKIQKNLSYKEVGERIFNIIGLRPTSNDYDKVCIAFDKKIYNMSNISTISKMILYRNKDNNYRQQYDAEKDFPVTYFIDYINENRDSFIFDNDGNQQVVQQNMDGNYILNANIVANRQCIYPETINMDSHTNGFQYSFTTIPNLAGGNCGFYSIVQALNIEEFYGAQQLRADVADFQIRAWEDDFTSAPYSSFGMDMFIQFNEIPSNIDDSEEVVYQKFRETYKKHFETMETNGEYISGYEMVIAAFLKSIRIYINRPLVV</sequence>
<name>A0A0N4ZGE3_PARTI</name>
<dbReference type="Proteomes" id="UP000038045">
    <property type="component" value="Unplaced"/>
</dbReference>